<dbReference type="Pfam" id="PF13559">
    <property type="entry name" value="DUF4129"/>
    <property type="match status" value="1"/>
</dbReference>
<keyword evidence="1" id="KW-0472">Membrane</keyword>
<feature type="transmembrane region" description="Helical" evidence="1">
    <location>
        <begin position="80"/>
        <end position="98"/>
    </location>
</feature>
<feature type="domain" description="Transglutaminase-like" evidence="2">
    <location>
        <begin position="397"/>
        <end position="468"/>
    </location>
</feature>
<dbReference type="Proteomes" id="UP000765845">
    <property type="component" value="Unassembled WGS sequence"/>
</dbReference>
<dbReference type="Pfam" id="PF11992">
    <property type="entry name" value="TgpA_N"/>
    <property type="match status" value="1"/>
</dbReference>
<dbReference type="InterPro" id="IPR025403">
    <property type="entry name" value="TgpA-like_C"/>
</dbReference>
<comment type="caution">
    <text evidence="3">The sequence shown here is derived from an EMBL/GenBank/DDBJ whole genome shotgun (WGS) entry which is preliminary data.</text>
</comment>
<protein>
    <submittedName>
        <fullName evidence="3">DUF3488 domain-containing transglutaminase family protein</fullName>
    </submittedName>
</protein>
<dbReference type="InterPro" id="IPR052901">
    <property type="entry name" value="Bact_TGase-like"/>
</dbReference>
<dbReference type="EMBL" id="JAAWWK010000002">
    <property type="protein sequence ID" value="NKI17001.1"/>
    <property type="molecule type" value="Genomic_DNA"/>
</dbReference>
<accession>A0ABX1GCX9</accession>
<gene>
    <name evidence="3" type="ORF">HCU74_06150</name>
</gene>
<dbReference type="PANTHER" id="PTHR42736">
    <property type="entry name" value="PROTEIN-GLUTAMINE GAMMA-GLUTAMYLTRANSFERASE"/>
    <property type="match status" value="1"/>
</dbReference>
<feature type="transmembrane region" description="Helical" evidence="1">
    <location>
        <begin position="130"/>
        <end position="148"/>
    </location>
</feature>
<evidence type="ECO:0000259" key="2">
    <source>
        <dbReference type="SMART" id="SM00460"/>
    </source>
</evidence>
<dbReference type="InterPro" id="IPR021878">
    <property type="entry name" value="TgpA_N"/>
</dbReference>
<feature type="transmembrane region" description="Helical" evidence="1">
    <location>
        <begin position="51"/>
        <end position="73"/>
    </location>
</feature>
<reference evidence="3 4" key="1">
    <citation type="submission" date="2020-04" db="EMBL/GenBank/DDBJ databases">
        <authorList>
            <person name="Yoon J."/>
        </authorList>
    </citation>
    <scope>NUCLEOTIDE SEQUENCE [LARGE SCALE GENOMIC DNA]</scope>
    <source>
        <strain evidence="3 4">KMU-166</strain>
    </source>
</reference>
<evidence type="ECO:0000313" key="3">
    <source>
        <dbReference type="EMBL" id="NKI17001.1"/>
    </source>
</evidence>
<dbReference type="InterPro" id="IPR038765">
    <property type="entry name" value="Papain-like_cys_pep_sf"/>
</dbReference>
<keyword evidence="4" id="KW-1185">Reference proteome</keyword>
<evidence type="ECO:0000313" key="4">
    <source>
        <dbReference type="Proteomes" id="UP000765845"/>
    </source>
</evidence>
<feature type="transmembrane region" description="Helical" evidence="1">
    <location>
        <begin position="545"/>
        <end position="566"/>
    </location>
</feature>
<dbReference type="SUPFAM" id="SSF54001">
    <property type="entry name" value="Cysteine proteinases"/>
    <property type="match status" value="1"/>
</dbReference>
<dbReference type="Pfam" id="PF01841">
    <property type="entry name" value="Transglut_core"/>
    <property type="match status" value="1"/>
</dbReference>
<dbReference type="Gene3D" id="3.10.620.30">
    <property type="match status" value="1"/>
</dbReference>
<name>A0ABX1GCX9_9GAMM</name>
<organism evidence="3 4">
    <name type="scientific">Spongiibacter thalassae</name>
    <dbReference type="NCBI Taxonomy" id="2721624"/>
    <lineage>
        <taxon>Bacteria</taxon>
        <taxon>Pseudomonadati</taxon>
        <taxon>Pseudomonadota</taxon>
        <taxon>Gammaproteobacteria</taxon>
        <taxon>Cellvibrionales</taxon>
        <taxon>Spongiibacteraceae</taxon>
        <taxon>Spongiibacter</taxon>
    </lineage>
</organism>
<feature type="transmembrane region" description="Helical" evidence="1">
    <location>
        <begin position="12"/>
        <end position="45"/>
    </location>
</feature>
<evidence type="ECO:0000256" key="1">
    <source>
        <dbReference type="SAM" id="Phobius"/>
    </source>
</evidence>
<feature type="transmembrane region" description="Helical" evidence="1">
    <location>
        <begin position="160"/>
        <end position="179"/>
    </location>
</feature>
<sequence length="662" mass="74992">MSAERRSSRHAVVLLLIAQLAVMLPLLTVLPLWLLVIWGAVAWWYWKIVTAAYAMPVPPVKFALVALAALGIYLEYRQLLGLEPMVTLLVLAVALKLLEMKTRREHWLVLMLCYFLLGCRLLFDQQIIDVLLAVAQLCALLVAQQSLFRERNAVVPSMRLAGVMLAQALPLMLFLFVVFPRIGPLWTMPMPGSKAKTGMSDELRFGDIAELSRSGALAFRVSFDGPPPARQDLYWRGLVLEEFDGKTWRVNKFGRWSRPQAPVIERNAAREYTVTLEPGVHSWLYTLPVANISRNDLVYAGAYQWAPKQPLSGRLQYRVYSNTAQPRTEVDMMMLRRNLRLPEGINPQSRALAQRWSQQYATGNERLNAALRFYLQQSLIYTLNPPTLGEDSVDAFLFQTRQGFCEHFAASFVFLMRAAGVPARVVVGYQGGEYNATDNYLLVHESDAHAWAEVWLEGSGWQRVDPTALVTPDRLRLGAESLLRDQQGFLAGSPLSLRRFAWANTLRLYMDNLNYAWARWVLNYDRDSQSLVLVDILGLVTPQRLIIALLLCGGLPLLLYAVVVFLPGRNRSGDLATRYYMQACQQLAKRGVGREPGETPRAFLQRVERSAPEWAPWLRELTQCFEGQQYHSEKSAEDALKALRRLRRPRKVASSAKGVGKT</sequence>
<dbReference type="InterPro" id="IPR002931">
    <property type="entry name" value="Transglutaminase-like"/>
</dbReference>
<proteinExistence type="predicted"/>
<keyword evidence="1" id="KW-1133">Transmembrane helix</keyword>
<dbReference type="PANTHER" id="PTHR42736:SF1">
    <property type="entry name" value="PROTEIN-GLUTAMINE GAMMA-GLUTAMYLTRANSFERASE"/>
    <property type="match status" value="1"/>
</dbReference>
<dbReference type="RefSeq" id="WP_168449534.1">
    <property type="nucleotide sequence ID" value="NZ_JAAWWK010000002.1"/>
</dbReference>
<keyword evidence="1" id="KW-0812">Transmembrane</keyword>
<dbReference type="SMART" id="SM00460">
    <property type="entry name" value="TGc"/>
    <property type="match status" value="1"/>
</dbReference>